<organism evidence="3 4">
    <name type="scientific">Albugo candida</name>
    <dbReference type="NCBI Taxonomy" id="65357"/>
    <lineage>
        <taxon>Eukaryota</taxon>
        <taxon>Sar</taxon>
        <taxon>Stramenopiles</taxon>
        <taxon>Oomycota</taxon>
        <taxon>Peronosporomycetes</taxon>
        <taxon>Albuginales</taxon>
        <taxon>Albuginaceae</taxon>
        <taxon>Albugo</taxon>
    </lineage>
</organism>
<dbReference type="AlphaFoldDB" id="A0A024FTJ1"/>
<feature type="region of interest" description="Disordered" evidence="1">
    <location>
        <begin position="308"/>
        <end position="348"/>
    </location>
</feature>
<evidence type="ECO:0000313" key="4">
    <source>
        <dbReference type="Proteomes" id="UP000053237"/>
    </source>
</evidence>
<gene>
    <name evidence="3" type="ORF">BN9_095220</name>
</gene>
<reference evidence="3 4" key="1">
    <citation type="submission" date="2012-05" db="EMBL/GenBank/DDBJ databases">
        <title>Recombination and specialization in a pathogen metapopulation.</title>
        <authorList>
            <person name="Gardiner A."/>
            <person name="Kemen E."/>
            <person name="Schultz-Larsen T."/>
            <person name="MacLean D."/>
            <person name="Van Oosterhout C."/>
            <person name="Jones J.D.G."/>
        </authorList>
    </citation>
    <scope>NUCLEOTIDE SEQUENCE [LARGE SCALE GENOMIC DNA]</scope>
    <source>
        <strain evidence="3 4">Ac Nc2</strain>
    </source>
</reference>
<feature type="compositionally biased region" description="Polar residues" evidence="1">
    <location>
        <begin position="316"/>
        <end position="327"/>
    </location>
</feature>
<comment type="caution">
    <text evidence="3">The sequence shown here is derived from an EMBL/GenBank/DDBJ whole genome shotgun (WGS) entry which is preliminary data.</text>
</comment>
<evidence type="ECO:0000256" key="1">
    <source>
        <dbReference type="SAM" id="MobiDB-lite"/>
    </source>
</evidence>
<accession>A0A024FTJ1</accession>
<protein>
    <submittedName>
        <fullName evidence="3">Uncharacterized protein</fullName>
    </submittedName>
</protein>
<keyword evidence="4" id="KW-1185">Reference proteome</keyword>
<feature type="chain" id="PRO_5001531869" evidence="2">
    <location>
        <begin position="21"/>
        <end position="348"/>
    </location>
</feature>
<feature type="compositionally biased region" description="Acidic residues" evidence="1">
    <location>
        <begin position="332"/>
        <end position="348"/>
    </location>
</feature>
<sequence>MKIYKLKALCIAILGVSTKANDMAGVIRMKMCRVRKDKHRCIWGMSVAIAPIEQSEFHVMAFSLDHSNNVDETLDRCLKSSSLYEPERRDDETDLLNFDMHGVACWKISSAFKTQLFEKNKLMDNEEEKSGRFLIVTSSYVWVLSNADESNYVSESDLVLSKVKFSGESFPKQKVEIRCGGELVKLPKIIHDGIPGIIRCLTPTFEIPAERGICIVPPIHIDTLVAHDRPARVVPSGSDALVLSFAYLQPTTGKIGIDTTGETKKYNFFCEENSEWRKQRELDFEKQCKEVAKKAEKRIEEYRLREETSKRRRIVSGSTMAAESSRNGADANQEEIELEYEQTDSDED</sequence>
<evidence type="ECO:0000313" key="3">
    <source>
        <dbReference type="EMBL" id="CCI10346.1"/>
    </source>
</evidence>
<dbReference type="InParanoid" id="A0A024FTJ1"/>
<name>A0A024FTJ1_9STRA</name>
<dbReference type="Proteomes" id="UP000053237">
    <property type="component" value="Unassembled WGS sequence"/>
</dbReference>
<keyword evidence="2" id="KW-0732">Signal</keyword>
<dbReference type="EMBL" id="CAIX01000223">
    <property type="protein sequence ID" value="CCI10346.1"/>
    <property type="molecule type" value="Genomic_DNA"/>
</dbReference>
<proteinExistence type="predicted"/>
<evidence type="ECO:0000256" key="2">
    <source>
        <dbReference type="SAM" id="SignalP"/>
    </source>
</evidence>
<feature type="signal peptide" evidence="2">
    <location>
        <begin position="1"/>
        <end position="20"/>
    </location>
</feature>